<dbReference type="EMBL" id="UAVU01000009">
    <property type="protein sequence ID" value="SQC91965.1"/>
    <property type="molecule type" value="Genomic_DNA"/>
</dbReference>
<dbReference type="Proteomes" id="UP000217979">
    <property type="component" value="Plasmid unnamed"/>
</dbReference>
<name>A0A291E5Q1_9ENTR</name>
<gene>
    <name evidence="1" type="ORF">CO704_25135</name>
    <name evidence="2" type="ORF">NCTC12120_05147</name>
</gene>
<proteinExistence type="predicted"/>
<dbReference type="EMBL" id="CP023526">
    <property type="protein sequence ID" value="ATF95381.1"/>
    <property type="molecule type" value="Genomic_DNA"/>
</dbReference>
<dbReference type="AlphaFoldDB" id="A0A291E5Q1"/>
<reference evidence="2 4" key="2">
    <citation type="submission" date="2018-06" db="EMBL/GenBank/DDBJ databases">
        <authorList>
            <consortium name="Pathogen Informatics"/>
            <person name="Doyle S."/>
        </authorList>
    </citation>
    <scope>NUCLEOTIDE SEQUENCE [LARGE SCALE GENOMIC DNA]</scope>
    <source>
        <strain evidence="2 4">NCTC12120</strain>
    </source>
</reference>
<geneLocation type="plasmid" evidence="1">
    <name>unnamed</name>
</geneLocation>
<evidence type="ECO:0000313" key="2">
    <source>
        <dbReference type="EMBL" id="SQC91965.1"/>
    </source>
</evidence>
<dbReference type="Proteomes" id="UP000251197">
    <property type="component" value="Unassembled WGS sequence"/>
</dbReference>
<evidence type="ECO:0000313" key="3">
    <source>
        <dbReference type="Proteomes" id="UP000217979"/>
    </source>
</evidence>
<accession>A0A291E5Q1</accession>
<evidence type="ECO:0000313" key="4">
    <source>
        <dbReference type="Proteomes" id="UP000251197"/>
    </source>
</evidence>
<sequence>MAAGPLKEPMNIWAFLSQGWPYIGALSVVCLTHVLARHREKWAIQEKIHLEQKKTDREQAEELCFIGSQLIFMLESFAVSCADVAIDKGKKEESDDRRAQVVIIPGTEIPEISLTRVEGNWRVLRAWDMFRIMALPGMLLDARTHIVNRSEHLSWGADSAELLRIRAYYSTLLGLRASSLARQLRKQCGFPPSSLSEGRHSATLVLLKERKRQVKQGLSERTEPAM</sequence>
<keyword evidence="1" id="KW-0614">Plasmid</keyword>
<dbReference type="RefSeq" id="WP_061278978.1">
    <property type="nucleotide sequence ID" value="NZ_CP023526.1"/>
</dbReference>
<organism evidence="1 3">
    <name type="scientific">Cedecea neteri</name>
    <dbReference type="NCBI Taxonomy" id="158822"/>
    <lineage>
        <taxon>Bacteria</taxon>
        <taxon>Pseudomonadati</taxon>
        <taxon>Pseudomonadota</taxon>
        <taxon>Gammaproteobacteria</taxon>
        <taxon>Enterobacterales</taxon>
        <taxon>Enterobacteriaceae</taxon>
        <taxon>Cedecea</taxon>
    </lineage>
</organism>
<reference evidence="1 3" key="1">
    <citation type="submission" date="2017-09" db="EMBL/GenBank/DDBJ databases">
        <title>FDA dAtabase for Regulatory Grade micrObial Sequences (FDA-ARGOS): Supporting development and validation of Infectious Disease Dx tests.</title>
        <authorList>
            <person name="Minogue T."/>
            <person name="Wolcott M."/>
            <person name="Wasieloski L."/>
            <person name="Aguilar W."/>
            <person name="Moore D."/>
            <person name="Tallon L."/>
            <person name="Sadzewicz L."/>
            <person name="Ott S."/>
            <person name="Zhao X."/>
            <person name="Nagaraj S."/>
            <person name="Vavikolanu K."/>
            <person name="Aluvathingal J."/>
            <person name="Nadendla S."/>
            <person name="Sichtig H."/>
        </authorList>
    </citation>
    <scope>NUCLEOTIDE SEQUENCE [LARGE SCALE GENOMIC DNA]</scope>
    <source>
        <strain evidence="1 3">FDAARGOS_392</strain>
        <plasmid evidence="3">Plasmid unnamed</plasmid>
        <plasmid evidence="1">unnamed</plasmid>
    </source>
</reference>
<protein>
    <submittedName>
        <fullName evidence="1">Uncharacterized protein</fullName>
    </submittedName>
</protein>
<evidence type="ECO:0000313" key="1">
    <source>
        <dbReference type="EMBL" id="ATF95381.1"/>
    </source>
</evidence>